<dbReference type="Pfam" id="PF07700">
    <property type="entry name" value="HNOB"/>
    <property type="match status" value="1"/>
</dbReference>
<gene>
    <name evidence="2" type="ORF">PRI8871_03656</name>
</gene>
<dbReference type="SUPFAM" id="SSF111126">
    <property type="entry name" value="Ligand-binding domain in the NO signalling and Golgi transport"/>
    <property type="match status" value="1"/>
</dbReference>
<dbReference type="EMBL" id="OMOJ01000015">
    <property type="protein sequence ID" value="SPF81831.1"/>
    <property type="molecule type" value="Genomic_DNA"/>
</dbReference>
<dbReference type="InterPro" id="IPR024096">
    <property type="entry name" value="NO_sig/Golgi_transp_ligand-bd"/>
</dbReference>
<dbReference type="AlphaFoldDB" id="A0A2R8B0N7"/>
<proteinExistence type="predicted"/>
<protein>
    <recommendedName>
        <fullName evidence="1">Heme NO-binding domain-containing protein</fullName>
    </recommendedName>
</protein>
<keyword evidence="3" id="KW-1185">Reference proteome</keyword>
<evidence type="ECO:0000313" key="3">
    <source>
        <dbReference type="Proteomes" id="UP000244904"/>
    </source>
</evidence>
<evidence type="ECO:0000313" key="2">
    <source>
        <dbReference type="EMBL" id="SPF81831.1"/>
    </source>
</evidence>
<dbReference type="Proteomes" id="UP000244904">
    <property type="component" value="Unassembled WGS sequence"/>
</dbReference>
<organism evidence="2 3">
    <name type="scientific">Pseudoprimorskyibacter insulae</name>
    <dbReference type="NCBI Taxonomy" id="1695997"/>
    <lineage>
        <taxon>Bacteria</taxon>
        <taxon>Pseudomonadati</taxon>
        <taxon>Pseudomonadota</taxon>
        <taxon>Alphaproteobacteria</taxon>
        <taxon>Rhodobacterales</taxon>
        <taxon>Paracoccaceae</taxon>
        <taxon>Pseudoprimorskyibacter</taxon>
    </lineage>
</organism>
<dbReference type="RefSeq" id="WP_108887608.1">
    <property type="nucleotide sequence ID" value="NZ_OMOJ01000015.1"/>
</dbReference>
<dbReference type="OrthoDB" id="7266652at2"/>
<feature type="domain" description="Heme NO-binding" evidence="1">
    <location>
        <begin position="2"/>
        <end position="160"/>
    </location>
</feature>
<dbReference type="GO" id="GO:0020037">
    <property type="term" value="F:heme binding"/>
    <property type="evidence" value="ECO:0007669"/>
    <property type="project" value="InterPro"/>
</dbReference>
<dbReference type="InterPro" id="IPR038158">
    <property type="entry name" value="H-NOX_domain_sf"/>
</dbReference>
<accession>A0A2R8B0N7</accession>
<name>A0A2R8B0N7_9RHOB</name>
<reference evidence="3" key="1">
    <citation type="submission" date="2018-03" db="EMBL/GenBank/DDBJ databases">
        <authorList>
            <person name="Rodrigo-Torres L."/>
            <person name="Arahal R. D."/>
            <person name="Lucena T."/>
        </authorList>
    </citation>
    <scope>NUCLEOTIDE SEQUENCE [LARGE SCALE GENOMIC DNA]</scope>
    <source>
        <strain evidence="3">CECT 8871</strain>
    </source>
</reference>
<dbReference type="Gene3D" id="3.90.1520.10">
    <property type="entry name" value="H-NOX domain"/>
    <property type="match status" value="1"/>
</dbReference>
<dbReference type="InterPro" id="IPR011644">
    <property type="entry name" value="Heme_NO-bd"/>
</dbReference>
<sequence length="182" mass="20312">MKGSIFLELLEMAEANFGEETVDRILDSAELESRGAYTSVGTYSCKELVTLVTAFSDHSGIAPNELQRLFGHWMMTFFTKRYGVFFEDKHSAFDILEAIEGEIHVEVRKLYPEAELPSFSTQRIGGEQLELVYTSPRPLAPFCKGLIEGCLEIYDQKASIAASAVPDAPQSTKFLISLENQT</sequence>
<evidence type="ECO:0000259" key="1">
    <source>
        <dbReference type="Pfam" id="PF07700"/>
    </source>
</evidence>